<name>A0A369TGJ7_9RHOB</name>
<dbReference type="SUPFAM" id="SSF50199">
    <property type="entry name" value="Staphylococcal nuclease"/>
    <property type="match status" value="1"/>
</dbReference>
<evidence type="ECO:0000313" key="4">
    <source>
        <dbReference type="Proteomes" id="UP000253977"/>
    </source>
</evidence>
<evidence type="ECO:0000256" key="1">
    <source>
        <dbReference type="SAM" id="SignalP"/>
    </source>
</evidence>
<accession>A0A369TGJ7</accession>
<feature type="chain" id="PRO_5017067627" evidence="1">
    <location>
        <begin position="19"/>
        <end position="217"/>
    </location>
</feature>
<protein>
    <submittedName>
        <fullName evidence="3">Thermonuclease family protein</fullName>
    </submittedName>
</protein>
<proteinExistence type="predicted"/>
<feature type="domain" description="TNase-like" evidence="2">
    <location>
        <begin position="25"/>
        <end position="120"/>
    </location>
</feature>
<gene>
    <name evidence="3" type="ORF">DU478_19635</name>
</gene>
<feature type="signal peptide" evidence="1">
    <location>
        <begin position="1"/>
        <end position="18"/>
    </location>
</feature>
<dbReference type="SMART" id="SM00318">
    <property type="entry name" value="SNc"/>
    <property type="match status" value="1"/>
</dbReference>
<dbReference type="OrthoDB" id="9805504at2"/>
<keyword evidence="4" id="KW-1185">Reference proteome</keyword>
<dbReference type="Pfam" id="PF00565">
    <property type="entry name" value="SNase"/>
    <property type="match status" value="1"/>
</dbReference>
<comment type="caution">
    <text evidence="3">The sequence shown here is derived from an EMBL/GenBank/DDBJ whole genome shotgun (WGS) entry which is preliminary data.</text>
</comment>
<dbReference type="AlphaFoldDB" id="A0A369TGJ7"/>
<keyword evidence="1" id="KW-0732">Signal</keyword>
<dbReference type="PROSITE" id="PS50830">
    <property type="entry name" value="TNASE_3"/>
    <property type="match status" value="1"/>
</dbReference>
<dbReference type="Proteomes" id="UP000253977">
    <property type="component" value="Unassembled WGS sequence"/>
</dbReference>
<dbReference type="RefSeq" id="WP_114512591.1">
    <property type="nucleotide sequence ID" value="NZ_QPMK01000021.1"/>
</dbReference>
<reference evidence="3 4" key="1">
    <citation type="submission" date="2018-07" db="EMBL/GenBank/DDBJ databases">
        <title>Thalassococcus profundi sp. nov., a marine bacterium isolated from deep seawater of Okinawa Trough.</title>
        <authorList>
            <person name="Yu M."/>
        </authorList>
    </citation>
    <scope>NUCLEOTIDE SEQUENCE [LARGE SCALE GENOMIC DNA]</scope>
    <source>
        <strain evidence="3 4">WRAS1</strain>
    </source>
</reference>
<sequence>MLRLCSLFVLLCATSAWAGPSGPVRVIDGDTIDVGGTRVRLHAVDAPEMDQMCGGQGAPAWACGAWVRQELRARIEGRQAVCAAVDTDRYGRVVAKCTVAGRDLGEMLVSDGLAFAYRTYGWDYDLQEKQAAVAGAGLHATGVTSPAAFRRLGRAVPAQEASGECRIKGNISRDGKRIYHVPGQAWYDKTRIDGGKGERWFCTEAEARAAGWRRAKR</sequence>
<dbReference type="InterPro" id="IPR035437">
    <property type="entry name" value="SNase_OB-fold_sf"/>
</dbReference>
<dbReference type="Gene3D" id="2.40.50.90">
    <property type="match status" value="1"/>
</dbReference>
<organism evidence="3 4">
    <name type="scientific">Thalassococcus profundi</name>
    <dbReference type="NCBI Taxonomy" id="2282382"/>
    <lineage>
        <taxon>Bacteria</taxon>
        <taxon>Pseudomonadati</taxon>
        <taxon>Pseudomonadota</taxon>
        <taxon>Alphaproteobacteria</taxon>
        <taxon>Rhodobacterales</taxon>
        <taxon>Roseobacteraceae</taxon>
        <taxon>Thalassococcus</taxon>
    </lineage>
</organism>
<dbReference type="InterPro" id="IPR016071">
    <property type="entry name" value="Staphylococal_nuclease_OB-fold"/>
</dbReference>
<evidence type="ECO:0000259" key="2">
    <source>
        <dbReference type="PROSITE" id="PS50830"/>
    </source>
</evidence>
<dbReference type="EMBL" id="QPMK01000021">
    <property type="protein sequence ID" value="RDD64479.1"/>
    <property type="molecule type" value="Genomic_DNA"/>
</dbReference>
<evidence type="ECO:0000313" key="3">
    <source>
        <dbReference type="EMBL" id="RDD64479.1"/>
    </source>
</evidence>